<name>A0A6A4RUU0_SCOMX</name>
<dbReference type="EMBL" id="VEVO01000023">
    <property type="protein sequence ID" value="KAF0022822.1"/>
    <property type="molecule type" value="Genomic_DNA"/>
</dbReference>
<dbReference type="AlphaFoldDB" id="A0A6A4RUU0"/>
<protein>
    <submittedName>
        <fullName evidence="2">Uncharacterized protein</fullName>
    </submittedName>
</protein>
<feature type="compositionally biased region" description="Polar residues" evidence="1">
    <location>
        <begin position="1036"/>
        <end position="1066"/>
    </location>
</feature>
<reference evidence="2 3" key="1">
    <citation type="submission" date="2019-06" db="EMBL/GenBank/DDBJ databases">
        <title>Draft genomes of female and male turbot (Scophthalmus maximus).</title>
        <authorList>
            <person name="Xu H."/>
            <person name="Xu X.-W."/>
            <person name="Shao C."/>
            <person name="Chen S."/>
        </authorList>
    </citation>
    <scope>NUCLEOTIDE SEQUENCE [LARGE SCALE GENOMIC DNA]</scope>
    <source>
        <strain evidence="2">Ysfricsl-2016a</strain>
        <tissue evidence="2">Blood</tissue>
    </source>
</reference>
<proteinExistence type="predicted"/>
<dbReference type="Proteomes" id="UP000438429">
    <property type="component" value="Unassembled WGS sequence"/>
</dbReference>
<evidence type="ECO:0000256" key="1">
    <source>
        <dbReference type="SAM" id="MobiDB-lite"/>
    </source>
</evidence>
<evidence type="ECO:0000313" key="2">
    <source>
        <dbReference type="EMBL" id="KAF0022822.1"/>
    </source>
</evidence>
<evidence type="ECO:0000313" key="3">
    <source>
        <dbReference type="Proteomes" id="UP000438429"/>
    </source>
</evidence>
<sequence length="1087" mass="123445">MSDVDLLHGENLQRSFISSLSYNKTHTVTRTSAAPLTTGGRSSTVMMSTAAPKDNMWVFLAKKSGGNLSGTRCWDVVQDTTQLAWNLIVYVLGDMDNVDDYHIWQRRVHHGIRYQKDAVPFPESVDIGLEFNAALERKDKLDHSLLTNSVMLELGDFAKAVTKSEKYFLFEMLAFNFDLGVDVDDDMQYYQYATCVHQKIRSLKEQTRGKPERLKEAFPLPDLSAMTASSGSAAPGQYYFKRNKMVDSSVLTDPRCRSSQKQMTESDGAAQSRRFILKKKVGLQQADNVYPRCRELAVTLAIGPNEAPKQKQARNLLSVAVVLELLDFSRVLCGTHTQLVCDLVEQNFGLELDPAMFRLQFKKLTDRKYCGVTAEQRDGFRKKPFKFQVKKQEQKYARRRNRDADFQEPEGLTVASKRRTTLRHRDGDVLDTHLSYMCPIEFETEMDEEVGLEKMKLESHWSGTAVDSLDVKREAGEVVVSPAQPRTKGSFNSHPSDGAISRLFSEDGDNVKVKTLRQRLWMKRAARSKHILKSWRVNDLFARCRAIGLDFNVGSGNKQSLDLRLLTNLVLCEVLRFATAMRKRLQGFLFHILDGNFNLVQDEQRRQNFVYYFMTTGKVLQSHPARRRSEFLCSPFHFPEIYNVTSRFPSARQVKAERQTNCESSLPVTNRRAEAERHPFCKKLGLDLWSTEERPPSQKLDLSELTKGAVLDILGFVRELCGDVPETVNDILEHNFDLELQSGATEASRAIQRWYATQRSLMKNCSRVAAKITRWLNMVVPLGKEALEHLDSEDDKHPDAEGTVRRVDSYRICKEIGLDLDVPSDSGAKTKLDLRVLTRGVLFEVHRYLHVEHNCHRYVPALYEILEYNFDLSSQSHRKVEFAWSIAAQVISMVGRKGRQGKGDYMNKVFELPLETAKAPQVVCKDEPAADGFAKPDLGDDDDDDDDIVFVRKLEPVDIEVEFTKVSKVPSMEVCVRRLSLTTQSDLPASVDEGEKRNDTHLCSADVSVDSEGDRVSQRSPAPVERCSQTDRLDTTGRQMSRDSWSCFESQVTSQDESEDIQGNVTKESHVIGDNFKSEAKVLDKSS</sequence>
<comment type="caution">
    <text evidence="2">The sequence shown here is derived from an EMBL/GenBank/DDBJ whole genome shotgun (WGS) entry which is preliminary data.</text>
</comment>
<organism evidence="2 3">
    <name type="scientific">Scophthalmus maximus</name>
    <name type="common">Turbot</name>
    <name type="synonym">Psetta maxima</name>
    <dbReference type="NCBI Taxonomy" id="52904"/>
    <lineage>
        <taxon>Eukaryota</taxon>
        <taxon>Metazoa</taxon>
        <taxon>Chordata</taxon>
        <taxon>Craniata</taxon>
        <taxon>Vertebrata</taxon>
        <taxon>Euteleostomi</taxon>
        <taxon>Actinopterygii</taxon>
        <taxon>Neopterygii</taxon>
        <taxon>Teleostei</taxon>
        <taxon>Neoteleostei</taxon>
        <taxon>Acanthomorphata</taxon>
        <taxon>Carangaria</taxon>
        <taxon>Pleuronectiformes</taxon>
        <taxon>Pleuronectoidei</taxon>
        <taxon>Scophthalmidae</taxon>
        <taxon>Scophthalmus</taxon>
    </lineage>
</organism>
<gene>
    <name evidence="2" type="ORF">F2P81_024803</name>
</gene>
<accession>A0A6A4RUU0</accession>
<feature type="region of interest" description="Disordered" evidence="1">
    <location>
        <begin position="989"/>
        <end position="1067"/>
    </location>
</feature>